<evidence type="ECO:0000313" key="4">
    <source>
        <dbReference type="EMBL" id="MBY5956693.1"/>
    </source>
</evidence>
<evidence type="ECO:0000256" key="1">
    <source>
        <dbReference type="SAM" id="Coils"/>
    </source>
</evidence>
<keyword evidence="1" id="KW-0175">Coiled coil</keyword>
<keyword evidence="3" id="KW-0812">Transmembrane</keyword>
<proteinExistence type="predicted"/>
<dbReference type="AlphaFoldDB" id="A0A953HLH6"/>
<keyword evidence="3" id="KW-0472">Membrane</keyword>
<evidence type="ECO:0000256" key="3">
    <source>
        <dbReference type="SAM" id="Phobius"/>
    </source>
</evidence>
<feature type="region of interest" description="Disordered" evidence="2">
    <location>
        <begin position="100"/>
        <end position="131"/>
    </location>
</feature>
<accession>A0A953HLH6</accession>
<comment type="caution">
    <text evidence="4">The sequence shown here is derived from an EMBL/GenBank/DDBJ whole genome shotgun (WGS) entry which is preliminary data.</text>
</comment>
<dbReference type="Proteomes" id="UP000753961">
    <property type="component" value="Unassembled WGS sequence"/>
</dbReference>
<protein>
    <submittedName>
        <fullName evidence="4">LapA family protein</fullName>
    </submittedName>
</protein>
<evidence type="ECO:0000256" key="2">
    <source>
        <dbReference type="SAM" id="MobiDB-lite"/>
    </source>
</evidence>
<feature type="transmembrane region" description="Helical" evidence="3">
    <location>
        <begin position="28"/>
        <end position="49"/>
    </location>
</feature>
<keyword evidence="5" id="KW-1185">Reference proteome</keyword>
<name>A0A953HLH6_9BACT</name>
<feature type="coiled-coil region" evidence="1">
    <location>
        <begin position="51"/>
        <end position="85"/>
    </location>
</feature>
<reference evidence="4" key="1">
    <citation type="submission" date="2021-06" db="EMBL/GenBank/DDBJ databases">
        <title>44 bacteria genomes isolated from Dapeng, Shenzhen.</title>
        <authorList>
            <person name="Zheng W."/>
            <person name="Yu S."/>
            <person name="Huang Y."/>
        </authorList>
    </citation>
    <scope>NUCLEOTIDE SEQUENCE</scope>
    <source>
        <strain evidence="4">DP5N28-2</strain>
    </source>
</reference>
<sequence>MTISILQTIFVLYFAGQSDTPSNLGLDILIYIVMAAGFIIIGFLASNFYNKARVKEMEAEVDAEKERLNRRINTLEKEVKHLYSKEDEHIVIINNLKKKIHKGQSTDPAQKDQEDTPDPGDDNIDLFSDKD</sequence>
<dbReference type="RefSeq" id="WP_222578215.1">
    <property type="nucleotide sequence ID" value="NZ_JAHVHU010000002.1"/>
</dbReference>
<evidence type="ECO:0000313" key="5">
    <source>
        <dbReference type="Proteomes" id="UP000753961"/>
    </source>
</evidence>
<gene>
    <name evidence="4" type="ORF">KUV50_01005</name>
</gene>
<keyword evidence="3" id="KW-1133">Transmembrane helix</keyword>
<dbReference type="EMBL" id="JAHVHU010000002">
    <property type="protein sequence ID" value="MBY5956693.1"/>
    <property type="molecule type" value="Genomic_DNA"/>
</dbReference>
<organism evidence="4 5">
    <name type="scientific">Membranihabitans marinus</name>
    <dbReference type="NCBI Taxonomy" id="1227546"/>
    <lineage>
        <taxon>Bacteria</taxon>
        <taxon>Pseudomonadati</taxon>
        <taxon>Bacteroidota</taxon>
        <taxon>Saprospiria</taxon>
        <taxon>Saprospirales</taxon>
        <taxon>Saprospiraceae</taxon>
        <taxon>Membranihabitans</taxon>
    </lineage>
</organism>
<feature type="compositionally biased region" description="Acidic residues" evidence="2">
    <location>
        <begin position="115"/>
        <end position="124"/>
    </location>
</feature>